<evidence type="ECO:0000256" key="2">
    <source>
        <dbReference type="ARBA" id="ARBA00022737"/>
    </source>
</evidence>
<accession>A0A9P8KV82</accession>
<name>A0A9P8KV82_9PEZI</name>
<dbReference type="PROSITE" id="PS50297">
    <property type="entry name" value="ANK_REP_REGION"/>
    <property type="match status" value="4"/>
</dbReference>
<organism evidence="7 8">
    <name type="scientific">Glutinoglossum americanum</name>
    <dbReference type="NCBI Taxonomy" id="1670608"/>
    <lineage>
        <taxon>Eukaryota</taxon>
        <taxon>Fungi</taxon>
        <taxon>Dikarya</taxon>
        <taxon>Ascomycota</taxon>
        <taxon>Pezizomycotina</taxon>
        <taxon>Geoglossomycetes</taxon>
        <taxon>Geoglossales</taxon>
        <taxon>Geoglossaceae</taxon>
        <taxon>Glutinoglossum</taxon>
    </lineage>
</organism>
<sequence length="602" mass="67911">MKTIRIGRSDLWDTIMREIETLRKREHNNIVPLLASFTINALGSEERSLNILFPWADMNMKQWLQLDSTPLGDRFGRNEQRNWIYREIFALVSAVSFLHRNIDGEVTSHHDLKPENILWLGESLKICDLGRSHLLPLAEGSETEGQSGLGTFTYQPPEYYNDDVTRSSRKHGRAFDVWSLGCIIIEMTVLIVYGWEVQKVNQFTKARSASRNRRRDFSKIRETDDSFHNNMGVVGQWISDLKEGESRMLVQVLDIAEKMLVDDPDNRVYSWEAELDMYEMLHPDDHRTAQLEKVQLCVQPPKQGSVREAQNPLHRAAMSGSKDRAAMLLASGWPVDARDGSGMTPLQLAFYRGHAPVVELLADRGANMDLATIGSVALKWAEAANRKDLIRILQQHKANSETALHGTSYHASSLELGPLAKDEFGKTTLHWVSQRGSIDELRKILDNVEYQSPLIQDKDKNGLTPLHWAAKAGQLDAAVELLKFEAAVSTIEERDNFGKTPVHHSADKGATEIVHVLLSKCVHPRLLVLMKDRNGKTPLHWAAQGNHAKVVELLLRPPEALAERSVWELTANIMLSDMDDNGNTPLRLARGDEVLFALTGRS</sequence>
<dbReference type="AlphaFoldDB" id="A0A9P8KV82"/>
<dbReference type="PANTHER" id="PTHR24161">
    <property type="entry name" value="ANK_REP_REGION DOMAIN-CONTAINING PROTEIN-RELATED"/>
    <property type="match status" value="1"/>
</dbReference>
<gene>
    <name evidence="7" type="ORF">FGG08_006204</name>
</gene>
<dbReference type="SUPFAM" id="SSF56112">
    <property type="entry name" value="Protein kinase-like (PK-like)"/>
    <property type="match status" value="1"/>
</dbReference>
<keyword evidence="5" id="KW-1133">Transmembrane helix</keyword>
<dbReference type="Proteomes" id="UP000698800">
    <property type="component" value="Unassembled WGS sequence"/>
</dbReference>
<feature type="domain" description="Protein kinase" evidence="6">
    <location>
        <begin position="1"/>
        <end position="281"/>
    </location>
</feature>
<evidence type="ECO:0000313" key="8">
    <source>
        <dbReference type="Proteomes" id="UP000698800"/>
    </source>
</evidence>
<proteinExistence type="predicted"/>
<comment type="caution">
    <text evidence="7">The sequence shown here is derived from an EMBL/GenBank/DDBJ whole genome shotgun (WGS) entry which is preliminary data.</text>
</comment>
<dbReference type="Pfam" id="PF13637">
    <property type="entry name" value="Ank_4"/>
    <property type="match status" value="1"/>
</dbReference>
<dbReference type="GO" id="GO:0004672">
    <property type="term" value="F:protein kinase activity"/>
    <property type="evidence" value="ECO:0007669"/>
    <property type="project" value="InterPro"/>
</dbReference>
<feature type="transmembrane region" description="Helical" evidence="5">
    <location>
        <begin position="175"/>
        <end position="195"/>
    </location>
</feature>
<dbReference type="InterPro" id="IPR002110">
    <property type="entry name" value="Ankyrin_rpt"/>
</dbReference>
<keyword evidence="8" id="KW-1185">Reference proteome</keyword>
<evidence type="ECO:0000259" key="6">
    <source>
        <dbReference type="PROSITE" id="PS50011"/>
    </source>
</evidence>
<protein>
    <recommendedName>
        <fullName evidence="1">protein S-acyltransferase</fullName>
        <ecNumber evidence="1">2.3.1.225</ecNumber>
    </recommendedName>
</protein>
<keyword evidence="2" id="KW-0677">Repeat</keyword>
<dbReference type="InterPro" id="IPR011009">
    <property type="entry name" value="Kinase-like_dom_sf"/>
</dbReference>
<dbReference type="InterPro" id="IPR000719">
    <property type="entry name" value="Prot_kinase_dom"/>
</dbReference>
<dbReference type="OrthoDB" id="4062651at2759"/>
<feature type="repeat" description="ANK" evidence="4">
    <location>
        <begin position="534"/>
        <end position="556"/>
    </location>
</feature>
<dbReference type="SUPFAM" id="SSF48403">
    <property type="entry name" value="Ankyrin repeat"/>
    <property type="match status" value="1"/>
</dbReference>
<dbReference type="PROSITE" id="PS50088">
    <property type="entry name" value="ANK_REPEAT"/>
    <property type="match status" value="4"/>
</dbReference>
<dbReference type="Pfam" id="PF12796">
    <property type="entry name" value="Ank_2"/>
    <property type="match status" value="2"/>
</dbReference>
<dbReference type="Gene3D" id="1.25.40.20">
    <property type="entry name" value="Ankyrin repeat-containing domain"/>
    <property type="match status" value="2"/>
</dbReference>
<dbReference type="CDD" id="cd00180">
    <property type="entry name" value="PKc"/>
    <property type="match status" value="1"/>
</dbReference>
<evidence type="ECO:0000313" key="7">
    <source>
        <dbReference type="EMBL" id="KAH0536976.1"/>
    </source>
</evidence>
<feature type="repeat" description="ANK" evidence="4">
    <location>
        <begin position="341"/>
        <end position="373"/>
    </location>
</feature>
<dbReference type="EC" id="2.3.1.225" evidence="1"/>
<evidence type="ECO:0000256" key="3">
    <source>
        <dbReference type="ARBA" id="ARBA00023043"/>
    </source>
</evidence>
<dbReference type="SMART" id="SM00248">
    <property type="entry name" value="ANK"/>
    <property type="match status" value="7"/>
</dbReference>
<dbReference type="InterPro" id="IPR036770">
    <property type="entry name" value="Ankyrin_rpt-contain_sf"/>
</dbReference>
<dbReference type="PROSITE" id="PS50011">
    <property type="entry name" value="PROTEIN_KINASE_DOM"/>
    <property type="match status" value="1"/>
</dbReference>
<dbReference type="GO" id="GO:0005524">
    <property type="term" value="F:ATP binding"/>
    <property type="evidence" value="ECO:0007669"/>
    <property type="project" value="InterPro"/>
</dbReference>
<dbReference type="Gene3D" id="1.10.510.10">
    <property type="entry name" value="Transferase(Phosphotransferase) domain 1"/>
    <property type="match status" value="1"/>
</dbReference>
<dbReference type="PANTHER" id="PTHR24161:SF85">
    <property type="entry name" value="PALMITOYLTRANSFERASE HIP14"/>
    <property type="match status" value="1"/>
</dbReference>
<evidence type="ECO:0000256" key="5">
    <source>
        <dbReference type="SAM" id="Phobius"/>
    </source>
</evidence>
<dbReference type="EMBL" id="JAGHQL010000170">
    <property type="protein sequence ID" value="KAH0536976.1"/>
    <property type="molecule type" value="Genomic_DNA"/>
</dbReference>
<evidence type="ECO:0000256" key="4">
    <source>
        <dbReference type="PROSITE-ProRule" id="PRU00023"/>
    </source>
</evidence>
<dbReference type="Pfam" id="PF00069">
    <property type="entry name" value="Pkinase"/>
    <property type="match status" value="1"/>
</dbReference>
<dbReference type="SMART" id="SM00220">
    <property type="entry name" value="S_TKc"/>
    <property type="match status" value="1"/>
</dbReference>
<keyword evidence="5" id="KW-0812">Transmembrane</keyword>
<feature type="repeat" description="ANK" evidence="4">
    <location>
        <begin position="308"/>
        <end position="340"/>
    </location>
</feature>
<keyword evidence="5" id="KW-0472">Membrane</keyword>
<keyword evidence="3 4" id="KW-0040">ANK repeat</keyword>
<feature type="repeat" description="ANK" evidence="4">
    <location>
        <begin position="461"/>
        <end position="493"/>
    </location>
</feature>
<evidence type="ECO:0000256" key="1">
    <source>
        <dbReference type="ARBA" id="ARBA00012210"/>
    </source>
</evidence>
<reference evidence="7" key="1">
    <citation type="submission" date="2021-03" db="EMBL/GenBank/DDBJ databases">
        <title>Comparative genomics and phylogenomic investigation of the class Geoglossomycetes provide insights into ecological specialization and systematics.</title>
        <authorList>
            <person name="Melie T."/>
            <person name="Pirro S."/>
            <person name="Miller A.N."/>
            <person name="Quandt A."/>
        </authorList>
    </citation>
    <scope>NUCLEOTIDE SEQUENCE</scope>
    <source>
        <strain evidence="7">GBOQ0MN5Z8</strain>
    </source>
</reference>